<dbReference type="OrthoDB" id="7031019at2"/>
<gene>
    <name evidence="2" type="ORF">OU5_5678</name>
</gene>
<organism evidence="2 3">
    <name type="scientific">Pseudomonas mandelii JR-1</name>
    <dbReference type="NCBI Taxonomy" id="1147786"/>
    <lineage>
        <taxon>Bacteria</taxon>
        <taxon>Pseudomonadati</taxon>
        <taxon>Pseudomonadota</taxon>
        <taxon>Gammaproteobacteria</taxon>
        <taxon>Pseudomonadales</taxon>
        <taxon>Pseudomonadaceae</taxon>
        <taxon>Pseudomonas</taxon>
    </lineage>
</organism>
<dbReference type="KEGG" id="pman:OU5_5678"/>
<feature type="signal peptide" evidence="1">
    <location>
        <begin position="1"/>
        <end position="23"/>
    </location>
</feature>
<evidence type="ECO:0000313" key="2">
    <source>
        <dbReference type="EMBL" id="AHZ72757.1"/>
    </source>
</evidence>
<dbReference type="RefSeq" id="WP_010455935.1">
    <property type="nucleotide sequence ID" value="NZ_CP005960.1"/>
</dbReference>
<name>A0A024EIZ5_9PSED</name>
<sequence>MRLNRLFAVVAPLVLLLPLAAHADWPKGEREKYMAQCTDAATPQIGAAAAKAHCACGADAIKSYPAGDIQALMDNKASPELQQKALGQIAKCKANTPAKK</sequence>
<dbReference type="Proteomes" id="UP000026913">
    <property type="component" value="Chromosome"/>
</dbReference>
<evidence type="ECO:0008006" key="4">
    <source>
        <dbReference type="Google" id="ProtNLM"/>
    </source>
</evidence>
<keyword evidence="1" id="KW-0732">Signal</keyword>
<accession>A0A024EIZ5</accession>
<protein>
    <recommendedName>
        <fullName evidence="4">Lipoprotein</fullName>
    </recommendedName>
</protein>
<feature type="chain" id="PRO_5001528462" description="Lipoprotein" evidence="1">
    <location>
        <begin position="24"/>
        <end position="100"/>
    </location>
</feature>
<dbReference type="AlphaFoldDB" id="A0A024EIZ5"/>
<reference evidence="2 3" key="1">
    <citation type="journal article" date="2012" name="J. Bacteriol.">
        <title>Genome sequence of cold-adapted Pseudomonas mandelii strain JR-1.</title>
        <authorList>
            <person name="Jang S.H."/>
            <person name="Kim J."/>
            <person name="Kim J."/>
            <person name="Hong S."/>
            <person name="Lee C."/>
        </authorList>
    </citation>
    <scope>NUCLEOTIDE SEQUENCE [LARGE SCALE GENOMIC DNA]</scope>
    <source>
        <strain evidence="2 3">JR-1</strain>
    </source>
</reference>
<dbReference type="EMBL" id="CP005960">
    <property type="protein sequence ID" value="AHZ72757.1"/>
    <property type="molecule type" value="Genomic_DNA"/>
</dbReference>
<evidence type="ECO:0000256" key="1">
    <source>
        <dbReference type="SAM" id="SignalP"/>
    </source>
</evidence>
<dbReference type="HOGENOM" id="CLU_153225_1_0_6"/>
<proteinExistence type="predicted"/>
<evidence type="ECO:0000313" key="3">
    <source>
        <dbReference type="Proteomes" id="UP000026913"/>
    </source>
</evidence>